<reference evidence="4 5" key="1">
    <citation type="submission" date="2020-09" db="EMBL/GenBank/DDBJ databases">
        <title>Genome sequences of type strains of Chitinophaga qingshengii and Chitinophaga varians.</title>
        <authorList>
            <person name="Kittiwongwattana C."/>
        </authorList>
    </citation>
    <scope>NUCLEOTIDE SEQUENCE [LARGE SCALE GENOMIC DNA]</scope>
    <source>
        <strain evidence="4 5">JCM 30026</strain>
    </source>
</reference>
<dbReference type="Pfam" id="PF04773">
    <property type="entry name" value="FecR"/>
    <property type="match status" value="1"/>
</dbReference>
<dbReference type="EMBL" id="JACVFC010000001">
    <property type="protein sequence ID" value="MBC9929250.1"/>
    <property type="molecule type" value="Genomic_DNA"/>
</dbReference>
<dbReference type="PANTHER" id="PTHR30273:SF2">
    <property type="entry name" value="PROTEIN FECR"/>
    <property type="match status" value="1"/>
</dbReference>
<proteinExistence type="predicted"/>
<sequence>MEDSEKRMQYLFHRYLDDQLSMEEFEEFCELAGNGPEELREALANLWEGTANASPLLTAAEWNAVMPSLIANEAPGRKRSSRLFSWRAAAAAVVITGLGLLYLSVRKDATNEQLTSRQQIPEDIKPGGNKAILTLADGTTINLDSAGTGNIARQGNTQILKSDSNSLSYQATQGNTATAYNTLTTPPGGQYTLTLSDGSRVWLNAGSSIRFPATFNGQEREVELTGEAYFEVAKDAAHIFRVSVNGTQVEVLGTSFNIMAYNNEAAIKTTLLEGSIRVEYNGTPLQLKPGQQAQVNKQKGIKLIENTDIQEAIAWKNHLFWFNNADIPSVMREIARWYNIDIIITGDISWHFTGSIPREATISEVFGILQEAGKIHIVTRDRKIIVSP</sequence>
<keyword evidence="5" id="KW-1185">Reference proteome</keyword>
<keyword evidence="1" id="KW-0812">Transmembrane</keyword>
<feature type="domain" description="Protein FecR C-terminal" evidence="3">
    <location>
        <begin position="320"/>
        <end position="386"/>
    </location>
</feature>
<dbReference type="InterPro" id="IPR006860">
    <property type="entry name" value="FecR"/>
</dbReference>
<dbReference type="InterPro" id="IPR032508">
    <property type="entry name" value="FecR_C"/>
</dbReference>
<dbReference type="RefSeq" id="WP_188086389.1">
    <property type="nucleotide sequence ID" value="NZ_JACVFC010000001.1"/>
</dbReference>
<name>A0ABR7TH10_9BACT</name>
<evidence type="ECO:0000313" key="4">
    <source>
        <dbReference type="EMBL" id="MBC9929250.1"/>
    </source>
</evidence>
<gene>
    <name evidence="4" type="ORF">ICL07_02625</name>
</gene>
<comment type="caution">
    <text evidence="4">The sequence shown here is derived from an EMBL/GenBank/DDBJ whole genome shotgun (WGS) entry which is preliminary data.</text>
</comment>
<protein>
    <submittedName>
        <fullName evidence="4">FecR domain-containing protein</fullName>
    </submittedName>
</protein>
<keyword evidence="1" id="KW-0472">Membrane</keyword>
<organism evidence="4 5">
    <name type="scientific">Chitinophaga qingshengii</name>
    <dbReference type="NCBI Taxonomy" id="1569794"/>
    <lineage>
        <taxon>Bacteria</taxon>
        <taxon>Pseudomonadati</taxon>
        <taxon>Bacteroidota</taxon>
        <taxon>Chitinophagia</taxon>
        <taxon>Chitinophagales</taxon>
        <taxon>Chitinophagaceae</taxon>
        <taxon>Chitinophaga</taxon>
    </lineage>
</organism>
<evidence type="ECO:0000259" key="2">
    <source>
        <dbReference type="Pfam" id="PF04773"/>
    </source>
</evidence>
<dbReference type="Pfam" id="PF16344">
    <property type="entry name" value="FecR_C"/>
    <property type="match status" value="1"/>
</dbReference>
<dbReference type="Proteomes" id="UP000659124">
    <property type="component" value="Unassembled WGS sequence"/>
</dbReference>
<dbReference type="Gene3D" id="3.55.50.30">
    <property type="match status" value="1"/>
</dbReference>
<evidence type="ECO:0000256" key="1">
    <source>
        <dbReference type="SAM" id="Phobius"/>
    </source>
</evidence>
<dbReference type="Gene3D" id="2.60.120.1440">
    <property type="match status" value="1"/>
</dbReference>
<dbReference type="PANTHER" id="PTHR30273">
    <property type="entry name" value="PERIPLASMIC SIGNAL SENSOR AND SIGMA FACTOR ACTIVATOR FECR-RELATED"/>
    <property type="match status" value="1"/>
</dbReference>
<feature type="transmembrane region" description="Helical" evidence="1">
    <location>
        <begin position="84"/>
        <end position="105"/>
    </location>
</feature>
<evidence type="ECO:0000259" key="3">
    <source>
        <dbReference type="Pfam" id="PF16344"/>
    </source>
</evidence>
<accession>A0ABR7TH10</accession>
<evidence type="ECO:0000313" key="5">
    <source>
        <dbReference type="Proteomes" id="UP000659124"/>
    </source>
</evidence>
<feature type="domain" description="FecR protein" evidence="2">
    <location>
        <begin position="182"/>
        <end position="277"/>
    </location>
</feature>
<dbReference type="InterPro" id="IPR012373">
    <property type="entry name" value="Ferrdict_sens_TM"/>
</dbReference>
<keyword evidence="1" id="KW-1133">Transmembrane helix</keyword>